<evidence type="ECO:0000256" key="3">
    <source>
        <dbReference type="ARBA" id="ARBA00022475"/>
    </source>
</evidence>
<evidence type="ECO:0000256" key="7">
    <source>
        <dbReference type="RuleBase" id="RU003879"/>
    </source>
</evidence>
<feature type="transmembrane region" description="Helical" evidence="8">
    <location>
        <begin position="21"/>
        <end position="42"/>
    </location>
</feature>
<proteinExistence type="inferred from homology"/>
<evidence type="ECO:0000256" key="2">
    <source>
        <dbReference type="ARBA" id="ARBA00005811"/>
    </source>
</evidence>
<keyword evidence="5 8" id="KW-1133">Transmembrane helix</keyword>
<keyword evidence="3" id="KW-1003">Cell membrane</keyword>
<comment type="caution">
    <text evidence="9">The sequence shown here is derived from an EMBL/GenBank/DDBJ whole genome shotgun (WGS) entry which is preliminary data.</text>
</comment>
<evidence type="ECO:0000256" key="5">
    <source>
        <dbReference type="ARBA" id="ARBA00022989"/>
    </source>
</evidence>
<protein>
    <submittedName>
        <fullName evidence="9">Biopolymer transporter ExbD</fullName>
    </submittedName>
</protein>
<dbReference type="RefSeq" id="WP_191189863.1">
    <property type="nucleotide sequence ID" value="NZ_JACWMY010000007.1"/>
</dbReference>
<keyword evidence="7" id="KW-0813">Transport</keyword>
<reference evidence="9 10" key="1">
    <citation type="submission" date="2020-09" db="EMBL/GenBank/DDBJ databases">
        <title>Novel species of Mucilaginibacter isolated from a glacier on the Tibetan Plateau.</title>
        <authorList>
            <person name="Liu Q."/>
            <person name="Xin Y.-H."/>
        </authorList>
    </citation>
    <scope>NUCLEOTIDE SEQUENCE [LARGE SCALE GENOMIC DNA]</scope>
    <source>
        <strain evidence="9 10">ZT4R22</strain>
    </source>
</reference>
<evidence type="ECO:0000313" key="9">
    <source>
        <dbReference type="EMBL" id="MBD1365206.1"/>
    </source>
</evidence>
<evidence type="ECO:0000256" key="4">
    <source>
        <dbReference type="ARBA" id="ARBA00022692"/>
    </source>
</evidence>
<dbReference type="PANTHER" id="PTHR30558">
    <property type="entry name" value="EXBD MEMBRANE COMPONENT OF PMF-DRIVEN MACROMOLECULE IMPORT SYSTEM"/>
    <property type="match status" value="1"/>
</dbReference>
<accession>A0ABR7WSC7</accession>
<evidence type="ECO:0000256" key="8">
    <source>
        <dbReference type="SAM" id="Phobius"/>
    </source>
</evidence>
<keyword evidence="7" id="KW-0653">Protein transport</keyword>
<gene>
    <name evidence="9" type="ORF">IDJ77_15430</name>
</gene>
<evidence type="ECO:0000313" key="10">
    <source>
        <dbReference type="Proteomes" id="UP000606600"/>
    </source>
</evidence>
<keyword evidence="4 7" id="KW-0812">Transmembrane</keyword>
<dbReference type="PANTHER" id="PTHR30558:SF3">
    <property type="entry name" value="BIOPOLYMER TRANSPORT PROTEIN EXBD-RELATED"/>
    <property type="match status" value="1"/>
</dbReference>
<keyword evidence="10" id="KW-1185">Reference proteome</keyword>
<dbReference type="Pfam" id="PF02472">
    <property type="entry name" value="ExbD"/>
    <property type="match status" value="1"/>
</dbReference>
<dbReference type="EMBL" id="JACWMY010000007">
    <property type="protein sequence ID" value="MBD1365206.1"/>
    <property type="molecule type" value="Genomic_DNA"/>
</dbReference>
<evidence type="ECO:0000256" key="1">
    <source>
        <dbReference type="ARBA" id="ARBA00004162"/>
    </source>
</evidence>
<sequence length="174" mass="19314">MAELNTAPEKQGKKVRTKKQALRVDLTAMVDLAFLLITFFMLTTTLSLPKVMNVAMPDSTNDPEPQAASRTMTICLGKDNHVMYYLGEAKNPIMSATLTNYSKSGLRHAIMDVRQKVLAATSKSMMVIIKPGDTSVYENLVSALDEMKITDVQQYAIADIDTKDISMLKDKQAY</sequence>
<name>A0ABR7WSC7_9SPHI</name>
<dbReference type="Proteomes" id="UP000606600">
    <property type="component" value="Unassembled WGS sequence"/>
</dbReference>
<keyword evidence="6 8" id="KW-0472">Membrane</keyword>
<comment type="similarity">
    <text evidence="2 7">Belongs to the ExbD/TolR family.</text>
</comment>
<comment type="subcellular location">
    <subcellularLocation>
        <location evidence="1">Cell membrane</location>
        <topology evidence="1">Single-pass membrane protein</topology>
    </subcellularLocation>
    <subcellularLocation>
        <location evidence="7">Cell membrane</location>
        <topology evidence="7">Single-pass type II membrane protein</topology>
    </subcellularLocation>
</comment>
<evidence type="ECO:0000256" key="6">
    <source>
        <dbReference type="ARBA" id="ARBA00023136"/>
    </source>
</evidence>
<organism evidence="9 10">
    <name type="scientific">Mucilaginibacter pankratovii</name>
    <dbReference type="NCBI Taxonomy" id="2772110"/>
    <lineage>
        <taxon>Bacteria</taxon>
        <taxon>Pseudomonadati</taxon>
        <taxon>Bacteroidota</taxon>
        <taxon>Sphingobacteriia</taxon>
        <taxon>Sphingobacteriales</taxon>
        <taxon>Sphingobacteriaceae</taxon>
        <taxon>Mucilaginibacter</taxon>
    </lineage>
</organism>
<dbReference type="InterPro" id="IPR003400">
    <property type="entry name" value="ExbD"/>
</dbReference>